<accession>B8LQB6</accession>
<keyword evidence="6 11" id="KW-0560">Oxidoreductase</keyword>
<dbReference type="EMBL" id="EF678056">
    <property type="protein sequence ID" value="ABR17846.1"/>
    <property type="molecule type" value="mRNA"/>
</dbReference>
<feature type="transmembrane region" description="Helical" evidence="12">
    <location>
        <begin position="6"/>
        <end position="26"/>
    </location>
</feature>
<dbReference type="SUPFAM" id="SSF48264">
    <property type="entry name" value="Cytochrome P450"/>
    <property type="match status" value="1"/>
</dbReference>
<evidence type="ECO:0000256" key="1">
    <source>
        <dbReference type="ARBA" id="ARBA00001971"/>
    </source>
</evidence>
<dbReference type="GO" id="GO:0016705">
    <property type="term" value="F:oxidoreductase activity, acting on paired donors, with incorporation or reduction of molecular oxygen"/>
    <property type="evidence" value="ECO:0007669"/>
    <property type="project" value="InterPro"/>
</dbReference>
<evidence type="ECO:0000256" key="10">
    <source>
        <dbReference type="PIRSR" id="PIRSR602401-1"/>
    </source>
</evidence>
<dbReference type="InterPro" id="IPR002401">
    <property type="entry name" value="Cyt_P450_E_grp-I"/>
</dbReference>
<feature type="transmembrane region" description="Helical" evidence="12">
    <location>
        <begin position="47"/>
        <end position="64"/>
    </location>
</feature>
<evidence type="ECO:0000256" key="11">
    <source>
        <dbReference type="RuleBase" id="RU000461"/>
    </source>
</evidence>
<evidence type="ECO:0000313" key="13">
    <source>
        <dbReference type="EMBL" id="ABR17846.1"/>
    </source>
</evidence>
<dbReference type="FunFam" id="1.10.630.10:FF:000011">
    <property type="entry name" value="Cytochrome P450 83B1"/>
    <property type="match status" value="1"/>
</dbReference>
<dbReference type="Gene3D" id="1.10.630.10">
    <property type="entry name" value="Cytochrome P450"/>
    <property type="match status" value="1"/>
</dbReference>
<keyword evidence="4 10" id="KW-0349">Heme</keyword>
<dbReference type="InterPro" id="IPR001128">
    <property type="entry name" value="Cyt_P450"/>
</dbReference>
<keyword evidence="7 10" id="KW-0408">Iron</keyword>
<proteinExistence type="evidence at transcript level"/>
<dbReference type="PANTHER" id="PTHR47943">
    <property type="entry name" value="CYTOCHROME P450 93A3-LIKE"/>
    <property type="match status" value="1"/>
</dbReference>
<evidence type="ECO:0000256" key="4">
    <source>
        <dbReference type="ARBA" id="ARBA00022617"/>
    </source>
</evidence>
<dbReference type="Pfam" id="PF00067">
    <property type="entry name" value="p450"/>
    <property type="match status" value="1"/>
</dbReference>
<keyword evidence="12" id="KW-1133">Transmembrane helix</keyword>
<dbReference type="InterPro" id="IPR036396">
    <property type="entry name" value="Cyt_P450_sf"/>
</dbReference>
<evidence type="ECO:0000256" key="12">
    <source>
        <dbReference type="SAM" id="Phobius"/>
    </source>
</evidence>
<dbReference type="PANTHER" id="PTHR47943:SF2">
    <property type="entry name" value="CYTOCHROME P450"/>
    <property type="match status" value="1"/>
</dbReference>
<dbReference type="PRINTS" id="PR00385">
    <property type="entry name" value="P450"/>
</dbReference>
<reference evidence="13" key="1">
    <citation type="submission" date="2007-06" db="EMBL/GenBank/DDBJ databases">
        <title>Full length cDNA sequences from Sitka Spruce (Picea sitchensis).</title>
        <authorList>
            <person name="Ralph S.G."/>
            <person name="Chun H.E."/>
            <person name="Liao N."/>
            <person name="Ali J."/>
            <person name="Reid K."/>
            <person name="Kolosova N."/>
            <person name="Cooper N."/>
            <person name="Cullis C."/>
            <person name="Jancsik S."/>
            <person name="Moore R."/>
            <person name="Mayo M."/>
            <person name="Wagner S."/>
            <person name="Holt R.A."/>
            <person name="Jones S.J.M."/>
            <person name="Marra M.A."/>
            <person name="Ritland C.E."/>
            <person name="Ritland K."/>
            <person name="Bohlmann J."/>
        </authorList>
    </citation>
    <scope>NUCLEOTIDE SEQUENCE</scope>
    <source>
        <tissue evidence="13">Bark</tissue>
    </source>
</reference>
<evidence type="ECO:0000256" key="9">
    <source>
        <dbReference type="ARBA" id="ARBA00023136"/>
    </source>
</evidence>
<keyword evidence="8 11" id="KW-0503">Monooxygenase</keyword>
<comment type="cofactor">
    <cofactor evidence="1 10">
        <name>heme</name>
        <dbReference type="ChEBI" id="CHEBI:30413"/>
    </cofactor>
</comment>
<feature type="binding site" description="axial binding residue" evidence="10">
    <location>
        <position position="479"/>
    </location>
    <ligand>
        <name>heme</name>
        <dbReference type="ChEBI" id="CHEBI:30413"/>
    </ligand>
    <ligandPart>
        <name>Fe</name>
        <dbReference type="ChEBI" id="CHEBI:18248"/>
    </ligandPart>
</feature>
<evidence type="ECO:0000256" key="8">
    <source>
        <dbReference type="ARBA" id="ARBA00023033"/>
    </source>
</evidence>
<evidence type="ECO:0000256" key="7">
    <source>
        <dbReference type="ARBA" id="ARBA00023004"/>
    </source>
</evidence>
<dbReference type="GO" id="GO:0016020">
    <property type="term" value="C:membrane"/>
    <property type="evidence" value="ECO:0007669"/>
    <property type="project" value="UniProtKB-SubCell"/>
</dbReference>
<evidence type="ECO:0000256" key="5">
    <source>
        <dbReference type="ARBA" id="ARBA00022723"/>
    </source>
</evidence>
<evidence type="ECO:0000256" key="6">
    <source>
        <dbReference type="ARBA" id="ARBA00023002"/>
    </source>
</evidence>
<dbReference type="GO" id="GO:0020037">
    <property type="term" value="F:heme binding"/>
    <property type="evidence" value="ECO:0007669"/>
    <property type="project" value="InterPro"/>
</dbReference>
<name>B8LQB6_PICSI</name>
<dbReference type="InterPro" id="IPR017972">
    <property type="entry name" value="Cyt_P450_CS"/>
</dbReference>
<organism evidence="13">
    <name type="scientific">Picea sitchensis</name>
    <name type="common">Sitka spruce</name>
    <name type="synonym">Pinus sitchensis</name>
    <dbReference type="NCBI Taxonomy" id="3332"/>
    <lineage>
        <taxon>Eukaryota</taxon>
        <taxon>Viridiplantae</taxon>
        <taxon>Streptophyta</taxon>
        <taxon>Embryophyta</taxon>
        <taxon>Tracheophyta</taxon>
        <taxon>Spermatophyta</taxon>
        <taxon>Pinopsida</taxon>
        <taxon>Pinidae</taxon>
        <taxon>Conifers I</taxon>
        <taxon>Pinales</taxon>
        <taxon>Pinaceae</taxon>
        <taxon>Picea</taxon>
    </lineage>
</organism>
<keyword evidence="12" id="KW-0812">Transmembrane</keyword>
<dbReference type="GO" id="GO:0004497">
    <property type="term" value="F:monooxygenase activity"/>
    <property type="evidence" value="ECO:0007669"/>
    <property type="project" value="UniProtKB-KW"/>
</dbReference>
<evidence type="ECO:0000256" key="3">
    <source>
        <dbReference type="ARBA" id="ARBA00010617"/>
    </source>
</evidence>
<evidence type="ECO:0000256" key="2">
    <source>
        <dbReference type="ARBA" id="ARBA00004370"/>
    </source>
</evidence>
<dbReference type="GO" id="GO:0005506">
    <property type="term" value="F:iron ion binding"/>
    <property type="evidence" value="ECO:0007669"/>
    <property type="project" value="InterPro"/>
</dbReference>
<dbReference type="PRINTS" id="PR00463">
    <property type="entry name" value="EP450I"/>
</dbReference>
<dbReference type="CDD" id="cd11072">
    <property type="entry name" value="CYP71-like"/>
    <property type="match status" value="1"/>
</dbReference>
<keyword evidence="5 10" id="KW-0479">Metal-binding</keyword>
<keyword evidence="9 12" id="KW-0472">Membrane</keyword>
<comment type="subcellular location">
    <subcellularLocation>
        <location evidence="2">Membrane</location>
    </subcellularLocation>
</comment>
<dbReference type="PROSITE" id="PS00086">
    <property type="entry name" value="CYTOCHROME_P450"/>
    <property type="match status" value="1"/>
</dbReference>
<dbReference type="AlphaFoldDB" id="B8LQB6"/>
<sequence length="548" mass="61863">MLPAIVSILPHFVFGLADCIIVGSCFSTKKTMELEFPQRPVSESVEFYVKFASALLFVVLVAAWSKKRKGRLPPGPFPLPIIGNLHMLGALPHRALAALSMKHGPLMSLRLGSVLTLVVSSPEVAREFLKTHDQLFANKPPSAAAKHLSFNFSDFGFTSYSPYWRQLRKLCSLELLSPRRLDYFRFIREEEVSTMIRSIVNSDDSRPLNINQTLASLGTAIICRMAFGRKYSDQDLRGFSSMVRESFFLLGSFNIGDYIPYLDWMDLQGLNRRMKKLQKTQEHLLEKVIDEHIARNDPNVTHDLVDILLAASADKDREFQISRDGIKGVLFDMLLGGSDTAAIVIEWAMSEALRNPPVMKKLQDELERVVGLGRMVCESDLPRLVYLQAVVKETLRLYAPGSFLTRYLSAQSCNVLGYEIPHNTLVLVNIWAIGRNPMSWQDAGNFRPERFMEKVGSEIDANGDQNFGFVSFGAGRRRCPGQQLGTLVAEFGLAQLLHCFNWRLPLDDINRENEELDMTEMFCGILLRKARELSAISTPRLECIAHLK</sequence>
<comment type="similarity">
    <text evidence="3 11">Belongs to the cytochrome P450 family.</text>
</comment>
<evidence type="ECO:0008006" key="14">
    <source>
        <dbReference type="Google" id="ProtNLM"/>
    </source>
</evidence>
<protein>
    <recommendedName>
        <fullName evidence="14">Cytochrome P450</fullName>
    </recommendedName>
</protein>